<dbReference type="AlphaFoldDB" id="A0A1R4H7E9"/>
<proteinExistence type="predicted"/>
<name>A0A1R4H7E9_9GAMM</name>
<organism evidence="1 2">
    <name type="scientific">Crenothrix polyspora</name>
    <dbReference type="NCBI Taxonomy" id="360316"/>
    <lineage>
        <taxon>Bacteria</taxon>
        <taxon>Pseudomonadati</taxon>
        <taxon>Pseudomonadota</taxon>
        <taxon>Gammaproteobacteria</taxon>
        <taxon>Methylococcales</taxon>
        <taxon>Crenotrichaceae</taxon>
        <taxon>Crenothrix</taxon>
    </lineage>
</organism>
<dbReference type="Proteomes" id="UP000195667">
    <property type="component" value="Unassembled WGS sequence"/>
</dbReference>
<dbReference type="EMBL" id="FUKI01000098">
    <property type="protein sequence ID" value="SJM92164.1"/>
    <property type="molecule type" value="Genomic_DNA"/>
</dbReference>
<gene>
    <name evidence="1" type="ORF">CRENPOLYSF1_240071</name>
</gene>
<reference evidence="2" key="1">
    <citation type="submission" date="2017-02" db="EMBL/GenBank/DDBJ databases">
        <authorList>
            <person name="Daims H."/>
        </authorList>
    </citation>
    <scope>NUCLEOTIDE SEQUENCE [LARGE SCALE GENOMIC DNA]</scope>
</reference>
<keyword evidence="2" id="KW-1185">Reference proteome</keyword>
<evidence type="ECO:0000313" key="1">
    <source>
        <dbReference type="EMBL" id="SJM92164.1"/>
    </source>
</evidence>
<accession>A0A1R4H7E9</accession>
<evidence type="ECO:0000313" key="2">
    <source>
        <dbReference type="Proteomes" id="UP000195667"/>
    </source>
</evidence>
<sequence>MRFPALLITPGVIPFNPGRLQDGLAAFICLALTSDDAKHLAIILQEHLMAPC</sequence>
<protein>
    <submittedName>
        <fullName evidence="1">Uncharacterized protein</fullName>
    </submittedName>
</protein>